<sequence length="372" mass="40623">MSGSWRHCLIFVLLFTIVLSEGSRLPKASTWEQMLPKKLPSPSSAPSKGTNSVTTSSISAKINRKLPSDDGKPSSSIEASEGDPTEEVDFPFLHIATPNKVPLHFIDVFMDSARKFDIVHDVSGNAAEGGFDKNSSPRHGLADLDVKVLGTKGSIFGSTIPGEDDFGLRIIDCLPKKEVQNLQNIKNGVAVAGSSMGEFRTSIGNAYGIPFFGIYFRINALRESLHTKNEDVGRHRIPMPNALGRIKGFSSTPIYKHNNRGAGDTRHDKLSKGGSVVFGECMKVVGGHEIVVRATDVARGEKVPKVFIDVGLDIHFTRNDVANIISEFINPIPPSPIDGRVTEELILQILEKETSVVVREFLDAIQYNQYTP</sequence>
<keyword evidence="2" id="KW-0732">Signal</keyword>
<feature type="signal peptide" evidence="2">
    <location>
        <begin position="1"/>
        <end position="22"/>
    </location>
</feature>
<evidence type="ECO:0000256" key="2">
    <source>
        <dbReference type="SAM" id="SignalP"/>
    </source>
</evidence>
<keyword evidence="4" id="KW-1185">Reference proteome</keyword>
<feature type="compositionally biased region" description="Polar residues" evidence="1">
    <location>
        <begin position="49"/>
        <end position="60"/>
    </location>
</feature>
<feature type="compositionally biased region" description="Low complexity" evidence="1">
    <location>
        <begin position="36"/>
        <end position="48"/>
    </location>
</feature>
<protein>
    <submittedName>
        <fullName evidence="3">Uncharacterized protein</fullName>
    </submittedName>
</protein>
<name>A0A2G2ZPD2_CAPAN</name>
<feature type="region of interest" description="Disordered" evidence="1">
    <location>
        <begin position="36"/>
        <end position="84"/>
    </location>
</feature>
<dbReference type="AlphaFoldDB" id="A0A2G2ZPD2"/>
<dbReference type="EMBL" id="AYRZ02000004">
    <property type="protein sequence ID" value="PHT83815.1"/>
    <property type="molecule type" value="Genomic_DNA"/>
</dbReference>
<dbReference type="Gramene" id="PHT83815">
    <property type="protein sequence ID" value="PHT83815"/>
    <property type="gene ID" value="T459_12258"/>
</dbReference>
<reference evidence="3 4" key="2">
    <citation type="journal article" date="2017" name="Genome Biol.">
        <title>New reference genome sequences of hot pepper reveal the massive evolution of plant disease-resistance genes by retroduplication.</title>
        <authorList>
            <person name="Kim S."/>
            <person name="Park J."/>
            <person name="Yeom S.I."/>
            <person name="Kim Y.M."/>
            <person name="Seo E."/>
            <person name="Kim K.T."/>
            <person name="Kim M.S."/>
            <person name="Lee J.M."/>
            <person name="Cheong K."/>
            <person name="Shin H.S."/>
            <person name="Kim S.B."/>
            <person name="Han K."/>
            <person name="Lee J."/>
            <person name="Park M."/>
            <person name="Lee H.A."/>
            <person name="Lee H.Y."/>
            <person name="Lee Y."/>
            <person name="Oh S."/>
            <person name="Lee J.H."/>
            <person name="Choi E."/>
            <person name="Choi E."/>
            <person name="Lee S.E."/>
            <person name="Jeon J."/>
            <person name="Kim H."/>
            <person name="Choi G."/>
            <person name="Song H."/>
            <person name="Lee J."/>
            <person name="Lee S.C."/>
            <person name="Kwon J.K."/>
            <person name="Lee H.Y."/>
            <person name="Koo N."/>
            <person name="Hong Y."/>
            <person name="Kim R.W."/>
            <person name="Kang W.H."/>
            <person name="Huh J.H."/>
            <person name="Kang B.C."/>
            <person name="Yang T.J."/>
            <person name="Lee Y.H."/>
            <person name="Bennetzen J.L."/>
            <person name="Choi D."/>
        </authorList>
    </citation>
    <scope>NUCLEOTIDE SEQUENCE [LARGE SCALE GENOMIC DNA]</scope>
    <source>
        <strain evidence="4">cv. CM334</strain>
    </source>
</reference>
<evidence type="ECO:0000256" key="1">
    <source>
        <dbReference type="SAM" id="MobiDB-lite"/>
    </source>
</evidence>
<reference evidence="3 4" key="1">
    <citation type="journal article" date="2014" name="Nat. Genet.">
        <title>Genome sequence of the hot pepper provides insights into the evolution of pungency in Capsicum species.</title>
        <authorList>
            <person name="Kim S."/>
            <person name="Park M."/>
            <person name="Yeom S.I."/>
            <person name="Kim Y.M."/>
            <person name="Lee J.M."/>
            <person name="Lee H.A."/>
            <person name="Seo E."/>
            <person name="Choi J."/>
            <person name="Cheong K."/>
            <person name="Kim K.T."/>
            <person name="Jung K."/>
            <person name="Lee G.W."/>
            <person name="Oh S.K."/>
            <person name="Bae C."/>
            <person name="Kim S.B."/>
            <person name="Lee H.Y."/>
            <person name="Kim S.Y."/>
            <person name="Kim M.S."/>
            <person name="Kang B.C."/>
            <person name="Jo Y.D."/>
            <person name="Yang H.B."/>
            <person name="Jeong H.J."/>
            <person name="Kang W.H."/>
            <person name="Kwon J.K."/>
            <person name="Shin C."/>
            <person name="Lim J.Y."/>
            <person name="Park J.H."/>
            <person name="Huh J.H."/>
            <person name="Kim J.S."/>
            <person name="Kim B.D."/>
            <person name="Cohen O."/>
            <person name="Paran I."/>
            <person name="Suh M.C."/>
            <person name="Lee S.B."/>
            <person name="Kim Y.K."/>
            <person name="Shin Y."/>
            <person name="Noh S.J."/>
            <person name="Park J."/>
            <person name="Seo Y.S."/>
            <person name="Kwon S.Y."/>
            <person name="Kim H.A."/>
            <person name="Park J.M."/>
            <person name="Kim H.J."/>
            <person name="Choi S.B."/>
            <person name="Bosland P.W."/>
            <person name="Reeves G."/>
            <person name="Jo S.H."/>
            <person name="Lee B.W."/>
            <person name="Cho H.T."/>
            <person name="Choi H.S."/>
            <person name="Lee M.S."/>
            <person name="Yu Y."/>
            <person name="Do Choi Y."/>
            <person name="Park B.S."/>
            <person name="van Deynze A."/>
            <person name="Ashrafi H."/>
            <person name="Hill T."/>
            <person name="Kim W.T."/>
            <person name="Pai H.S."/>
            <person name="Ahn H.K."/>
            <person name="Yeam I."/>
            <person name="Giovannoni J.J."/>
            <person name="Rose J.K."/>
            <person name="Sorensen I."/>
            <person name="Lee S.J."/>
            <person name="Kim R.W."/>
            <person name="Choi I.Y."/>
            <person name="Choi B.S."/>
            <person name="Lim J.S."/>
            <person name="Lee Y.H."/>
            <person name="Choi D."/>
        </authorList>
    </citation>
    <scope>NUCLEOTIDE SEQUENCE [LARGE SCALE GENOMIC DNA]</scope>
    <source>
        <strain evidence="4">cv. CM334</strain>
    </source>
</reference>
<evidence type="ECO:0000313" key="4">
    <source>
        <dbReference type="Proteomes" id="UP000222542"/>
    </source>
</evidence>
<evidence type="ECO:0000313" key="3">
    <source>
        <dbReference type="EMBL" id="PHT83815.1"/>
    </source>
</evidence>
<comment type="caution">
    <text evidence="3">The sequence shown here is derived from an EMBL/GenBank/DDBJ whole genome shotgun (WGS) entry which is preliminary data.</text>
</comment>
<proteinExistence type="predicted"/>
<feature type="chain" id="PRO_5013592422" evidence="2">
    <location>
        <begin position="23"/>
        <end position="372"/>
    </location>
</feature>
<accession>A0A2G2ZPD2</accession>
<dbReference type="Proteomes" id="UP000222542">
    <property type="component" value="Unassembled WGS sequence"/>
</dbReference>
<gene>
    <name evidence="3" type="ORF">T459_12258</name>
</gene>
<organism evidence="3 4">
    <name type="scientific">Capsicum annuum</name>
    <name type="common">Capsicum pepper</name>
    <dbReference type="NCBI Taxonomy" id="4072"/>
    <lineage>
        <taxon>Eukaryota</taxon>
        <taxon>Viridiplantae</taxon>
        <taxon>Streptophyta</taxon>
        <taxon>Embryophyta</taxon>
        <taxon>Tracheophyta</taxon>
        <taxon>Spermatophyta</taxon>
        <taxon>Magnoliopsida</taxon>
        <taxon>eudicotyledons</taxon>
        <taxon>Gunneridae</taxon>
        <taxon>Pentapetalae</taxon>
        <taxon>asterids</taxon>
        <taxon>lamiids</taxon>
        <taxon>Solanales</taxon>
        <taxon>Solanaceae</taxon>
        <taxon>Solanoideae</taxon>
        <taxon>Capsiceae</taxon>
        <taxon>Capsicum</taxon>
    </lineage>
</organism>